<evidence type="ECO:0000259" key="2">
    <source>
        <dbReference type="PROSITE" id="PS50995"/>
    </source>
</evidence>
<proteinExistence type="predicted"/>
<dbReference type="InterPro" id="IPR036388">
    <property type="entry name" value="WH-like_DNA-bd_sf"/>
</dbReference>
<dbReference type="GO" id="GO:0003677">
    <property type="term" value="F:DNA binding"/>
    <property type="evidence" value="ECO:0007669"/>
    <property type="project" value="UniProtKB-KW"/>
</dbReference>
<reference evidence="3 4" key="1">
    <citation type="submission" date="2023-07" db="EMBL/GenBank/DDBJ databases">
        <title>Genomic Encyclopedia of Type Strains, Phase IV (KMG-IV): sequencing the most valuable type-strain genomes for metagenomic binning, comparative biology and taxonomic classification.</title>
        <authorList>
            <person name="Goeker M."/>
        </authorList>
    </citation>
    <scope>NUCLEOTIDE SEQUENCE [LARGE SCALE GENOMIC DNA]</scope>
    <source>
        <strain evidence="3 4">DSM 4006</strain>
    </source>
</reference>
<sequence>MDSGYMDQFLTYWQAINRHLRRGMLSAGTEHITRLQWMLLRHVHKASNTTMGSLAEKFGVRPSTVSQMTDRLEKAGLVTRLSGTQDARQKVVRLTPKGEELIHQVEAVWAERLVQGLNHFTDSELAQLIELLGRLANAMRDANTNDETNTNIETN</sequence>
<evidence type="ECO:0000313" key="3">
    <source>
        <dbReference type="EMBL" id="MDQ0189355.1"/>
    </source>
</evidence>
<feature type="domain" description="HTH marR-type" evidence="2">
    <location>
        <begin position="1"/>
        <end position="137"/>
    </location>
</feature>
<dbReference type="PANTHER" id="PTHR33164:SF43">
    <property type="entry name" value="HTH-TYPE TRANSCRIPTIONAL REPRESSOR YETL"/>
    <property type="match status" value="1"/>
</dbReference>
<dbReference type="CDD" id="cd00090">
    <property type="entry name" value="HTH_ARSR"/>
    <property type="match status" value="1"/>
</dbReference>
<organism evidence="3 4">
    <name type="scientific">Alicyclobacillus cycloheptanicus</name>
    <dbReference type="NCBI Taxonomy" id="1457"/>
    <lineage>
        <taxon>Bacteria</taxon>
        <taxon>Bacillati</taxon>
        <taxon>Bacillota</taxon>
        <taxon>Bacilli</taxon>
        <taxon>Bacillales</taxon>
        <taxon>Alicyclobacillaceae</taxon>
        <taxon>Alicyclobacillus</taxon>
    </lineage>
</organism>
<dbReference type="SUPFAM" id="SSF46785">
    <property type="entry name" value="Winged helix' DNA-binding domain"/>
    <property type="match status" value="1"/>
</dbReference>
<dbReference type="SMART" id="SM00347">
    <property type="entry name" value="HTH_MARR"/>
    <property type="match status" value="1"/>
</dbReference>
<evidence type="ECO:0000313" key="4">
    <source>
        <dbReference type="Proteomes" id="UP001232973"/>
    </source>
</evidence>
<keyword evidence="4" id="KW-1185">Reference proteome</keyword>
<dbReference type="Gene3D" id="1.10.10.10">
    <property type="entry name" value="Winged helix-like DNA-binding domain superfamily/Winged helix DNA-binding domain"/>
    <property type="match status" value="1"/>
</dbReference>
<dbReference type="PROSITE" id="PS50995">
    <property type="entry name" value="HTH_MARR_2"/>
    <property type="match status" value="1"/>
</dbReference>
<dbReference type="InterPro" id="IPR000835">
    <property type="entry name" value="HTH_MarR-typ"/>
</dbReference>
<accession>A0ABT9XGC6</accession>
<dbReference type="InterPro" id="IPR039422">
    <property type="entry name" value="MarR/SlyA-like"/>
</dbReference>
<dbReference type="Proteomes" id="UP001232973">
    <property type="component" value="Unassembled WGS sequence"/>
</dbReference>
<dbReference type="PRINTS" id="PR00598">
    <property type="entry name" value="HTHMARR"/>
</dbReference>
<gene>
    <name evidence="3" type="ORF">J2S03_001175</name>
</gene>
<dbReference type="InterPro" id="IPR036390">
    <property type="entry name" value="WH_DNA-bd_sf"/>
</dbReference>
<dbReference type="Pfam" id="PF01047">
    <property type="entry name" value="MarR"/>
    <property type="match status" value="1"/>
</dbReference>
<dbReference type="PANTHER" id="PTHR33164">
    <property type="entry name" value="TRANSCRIPTIONAL REGULATOR, MARR FAMILY"/>
    <property type="match status" value="1"/>
</dbReference>
<dbReference type="EMBL" id="JAUSTP010000006">
    <property type="protein sequence ID" value="MDQ0189355.1"/>
    <property type="molecule type" value="Genomic_DNA"/>
</dbReference>
<protein>
    <submittedName>
        <fullName evidence="3">DNA-binding MarR family transcriptional regulator</fullName>
    </submittedName>
</protein>
<keyword evidence="1 3" id="KW-0238">DNA-binding</keyword>
<comment type="caution">
    <text evidence="3">The sequence shown here is derived from an EMBL/GenBank/DDBJ whole genome shotgun (WGS) entry which is preliminary data.</text>
</comment>
<name>A0ABT9XGC6_9BACL</name>
<evidence type="ECO:0000256" key="1">
    <source>
        <dbReference type="ARBA" id="ARBA00023125"/>
    </source>
</evidence>
<dbReference type="InterPro" id="IPR011991">
    <property type="entry name" value="ArsR-like_HTH"/>
</dbReference>
<dbReference type="RefSeq" id="WP_274456008.1">
    <property type="nucleotide sequence ID" value="NZ_CP067097.1"/>
</dbReference>